<comment type="caution">
    <text evidence="2">The sequence shown here is derived from an EMBL/GenBank/DDBJ whole genome shotgun (WGS) entry which is preliminary data.</text>
</comment>
<name>A0A9D4N5C2_DREPO</name>
<reference evidence="2" key="1">
    <citation type="journal article" date="2019" name="bioRxiv">
        <title>The Genome of the Zebra Mussel, Dreissena polymorpha: A Resource for Invasive Species Research.</title>
        <authorList>
            <person name="McCartney M.A."/>
            <person name="Auch B."/>
            <person name="Kono T."/>
            <person name="Mallez S."/>
            <person name="Zhang Y."/>
            <person name="Obille A."/>
            <person name="Becker A."/>
            <person name="Abrahante J.E."/>
            <person name="Garbe J."/>
            <person name="Badalamenti J.P."/>
            <person name="Herman A."/>
            <person name="Mangelson H."/>
            <person name="Liachko I."/>
            <person name="Sullivan S."/>
            <person name="Sone E.D."/>
            <person name="Koren S."/>
            <person name="Silverstein K.A.T."/>
            <person name="Beckman K.B."/>
            <person name="Gohl D.M."/>
        </authorList>
    </citation>
    <scope>NUCLEOTIDE SEQUENCE</scope>
    <source>
        <strain evidence="2">Duluth1</strain>
        <tissue evidence="2">Whole animal</tissue>
    </source>
</reference>
<evidence type="ECO:0000256" key="1">
    <source>
        <dbReference type="SAM" id="MobiDB-lite"/>
    </source>
</evidence>
<feature type="region of interest" description="Disordered" evidence="1">
    <location>
        <begin position="1"/>
        <end position="59"/>
    </location>
</feature>
<dbReference type="AlphaFoldDB" id="A0A9D4N5C2"/>
<proteinExistence type="predicted"/>
<feature type="compositionally biased region" description="Basic and acidic residues" evidence="1">
    <location>
        <begin position="1"/>
        <end position="34"/>
    </location>
</feature>
<accession>A0A9D4N5C2</accession>
<dbReference type="Proteomes" id="UP000828390">
    <property type="component" value="Unassembled WGS sequence"/>
</dbReference>
<evidence type="ECO:0000313" key="2">
    <source>
        <dbReference type="EMBL" id="KAH3888306.1"/>
    </source>
</evidence>
<evidence type="ECO:0000313" key="3">
    <source>
        <dbReference type="Proteomes" id="UP000828390"/>
    </source>
</evidence>
<protein>
    <submittedName>
        <fullName evidence="2">Uncharacterized protein</fullName>
    </submittedName>
</protein>
<gene>
    <name evidence="2" type="ORF">DPMN_012338</name>
</gene>
<sequence length="111" mass="12992">MRNSYSKDDHKTKSCNREDDQRPRSSSYIDDHLQRTFKPLTTTSETTASHLRGPRHREDYPLDAQVQPVCRSAIVISTFLWNSVENIMEFYGNRWKSMEFDGIPSTCQFSI</sequence>
<reference evidence="2" key="2">
    <citation type="submission" date="2020-11" db="EMBL/GenBank/DDBJ databases">
        <authorList>
            <person name="McCartney M.A."/>
            <person name="Auch B."/>
            <person name="Kono T."/>
            <person name="Mallez S."/>
            <person name="Becker A."/>
            <person name="Gohl D.M."/>
            <person name="Silverstein K.A.T."/>
            <person name="Koren S."/>
            <person name="Bechman K.B."/>
            <person name="Herman A."/>
            <person name="Abrahante J.E."/>
            <person name="Garbe J."/>
        </authorList>
    </citation>
    <scope>NUCLEOTIDE SEQUENCE</scope>
    <source>
        <strain evidence="2">Duluth1</strain>
        <tissue evidence="2">Whole animal</tissue>
    </source>
</reference>
<feature type="compositionally biased region" description="Polar residues" evidence="1">
    <location>
        <begin position="39"/>
        <end position="49"/>
    </location>
</feature>
<organism evidence="2 3">
    <name type="scientific">Dreissena polymorpha</name>
    <name type="common">Zebra mussel</name>
    <name type="synonym">Mytilus polymorpha</name>
    <dbReference type="NCBI Taxonomy" id="45954"/>
    <lineage>
        <taxon>Eukaryota</taxon>
        <taxon>Metazoa</taxon>
        <taxon>Spiralia</taxon>
        <taxon>Lophotrochozoa</taxon>
        <taxon>Mollusca</taxon>
        <taxon>Bivalvia</taxon>
        <taxon>Autobranchia</taxon>
        <taxon>Heteroconchia</taxon>
        <taxon>Euheterodonta</taxon>
        <taxon>Imparidentia</taxon>
        <taxon>Neoheterodontei</taxon>
        <taxon>Myida</taxon>
        <taxon>Dreissenoidea</taxon>
        <taxon>Dreissenidae</taxon>
        <taxon>Dreissena</taxon>
    </lineage>
</organism>
<dbReference type="EMBL" id="JAIWYP010000001">
    <property type="protein sequence ID" value="KAH3888306.1"/>
    <property type="molecule type" value="Genomic_DNA"/>
</dbReference>
<keyword evidence="3" id="KW-1185">Reference proteome</keyword>